<evidence type="ECO:0000313" key="6">
    <source>
        <dbReference type="EMBL" id="KAG2620132.1"/>
    </source>
</evidence>
<keyword evidence="7" id="KW-1185">Reference proteome</keyword>
<organism evidence="6 7">
    <name type="scientific">Panicum virgatum</name>
    <name type="common">Blackwell switchgrass</name>
    <dbReference type="NCBI Taxonomy" id="38727"/>
    <lineage>
        <taxon>Eukaryota</taxon>
        <taxon>Viridiplantae</taxon>
        <taxon>Streptophyta</taxon>
        <taxon>Embryophyta</taxon>
        <taxon>Tracheophyta</taxon>
        <taxon>Spermatophyta</taxon>
        <taxon>Magnoliopsida</taxon>
        <taxon>Liliopsida</taxon>
        <taxon>Poales</taxon>
        <taxon>Poaceae</taxon>
        <taxon>PACMAD clade</taxon>
        <taxon>Panicoideae</taxon>
        <taxon>Panicodae</taxon>
        <taxon>Paniceae</taxon>
        <taxon>Panicinae</taxon>
        <taxon>Panicum</taxon>
        <taxon>Panicum sect. Hiantes</taxon>
    </lineage>
</organism>
<feature type="domain" description="GRF-type" evidence="5">
    <location>
        <begin position="27"/>
        <end position="74"/>
    </location>
</feature>
<comment type="caution">
    <text evidence="6">The sequence shown here is derived from an EMBL/GenBank/DDBJ whole genome shotgun (WGS) entry which is preliminary data.</text>
</comment>
<dbReference type="EMBL" id="CM029042">
    <property type="protein sequence ID" value="KAG2620132.1"/>
    <property type="molecule type" value="Genomic_DNA"/>
</dbReference>
<dbReference type="AlphaFoldDB" id="A0A8T0U664"/>
<evidence type="ECO:0000259" key="5">
    <source>
        <dbReference type="PROSITE" id="PS51999"/>
    </source>
</evidence>
<sequence length="161" mass="18588">MNRGSSSNESSGMQMSRRRHKLPLITCTECGKHTVGEYEVKTDMKGNKGRIFFTCPARKRDGSGCPFWYWEEDYEKIVEKQKNKKDKHSESSPHLAIHDEDTARSGFMQVSHDIEQIVKSNFEKLNKTLQNLFKVFCFLLLCMPLYKPCICQPPFGSDLLS</sequence>
<accession>A0A8T0U664</accession>
<evidence type="ECO:0000256" key="4">
    <source>
        <dbReference type="PROSITE-ProRule" id="PRU01343"/>
    </source>
</evidence>
<gene>
    <name evidence="6" type="ORF">PVAP13_3NG150100</name>
</gene>
<proteinExistence type="predicted"/>
<reference evidence="6 7" key="1">
    <citation type="submission" date="2020-05" db="EMBL/GenBank/DDBJ databases">
        <title>WGS assembly of Panicum virgatum.</title>
        <authorList>
            <person name="Lovell J.T."/>
            <person name="Jenkins J."/>
            <person name="Shu S."/>
            <person name="Juenger T.E."/>
            <person name="Schmutz J."/>
        </authorList>
    </citation>
    <scope>NUCLEOTIDE SEQUENCE [LARGE SCALE GENOMIC DNA]</scope>
    <source>
        <strain evidence="7">cv. AP13</strain>
    </source>
</reference>
<evidence type="ECO:0000256" key="2">
    <source>
        <dbReference type="ARBA" id="ARBA00022771"/>
    </source>
</evidence>
<dbReference type="PROSITE" id="PS51999">
    <property type="entry name" value="ZF_GRF"/>
    <property type="match status" value="1"/>
</dbReference>
<dbReference type="PANTHER" id="PTHR33680">
    <property type="entry name" value="OS07G0190500 PROTEIN"/>
    <property type="match status" value="1"/>
</dbReference>
<dbReference type="Proteomes" id="UP000823388">
    <property type="component" value="Chromosome 3N"/>
</dbReference>
<name>A0A8T0U664_PANVG</name>
<evidence type="ECO:0000256" key="3">
    <source>
        <dbReference type="ARBA" id="ARBA00022833"/>
    </source>
</evidence>
<evidence type="ECO:0000256" key="1">
    <source>
        <dbReference type="ARBA" id="ARBA00022723"/>
    </source>
</evidence>
<keyword evidence="3" id="KW-0862">Zinc</keyword>
<keyword evidence="2 4" id="KW-0863">Zinc-finger</keyword>
<keyword evidence="1" id="KW-0479">Metal-binding</keyword>
<dbReference type="GO" id="GO:0008270">
    <property type="term" value="F:zinc ion binding"/>
    <property type="evidence" value="ECO:0007669"/>
    <property type="project" value="UniProtKB-KW"/>
</dbReference>
<protein>
    <recommendedName>
        <fullName evidence="5">GRF-type domain-containing protein</fullName>
    </recommendedName>
</protein>
<dbReference type="PANTHER" id="PTHR33680:SF7">
    <property type="entry name" value="OS02G0474200 PROTEIN"/>
    <property type="match status" value="1"/>
</dbReference>
<dbReference type="InterPro" id="IPR010666">
    <property type="entry name" value="Znf_GRF"/>
</dbReference>
<evidence type="ECO:0000313" key="7">
    <source>
        <dbReference type="Proteomes" id="UP000823388"/>
    </source>
</evidence>